<proteinExistence type="predicted"/>
<dbReference type="EMBL" id="JACVVK020000057">
    <property type="protein sequence ID" value="KAK7497608.1"/>
    <property type="molecule type" value="Genomic_DNA"/>
</dbReference>
<name>A0ABD0LEH3_9CAEN</name>
<keyword evidence="2" id="KW-1185">Reference proteome</keyword>
<gene>
    <name evidence="1" type="ORF">BaRGS_00011248</name>
</gene>
<dbReference type="Proteomes" id="UP001519460">
    <property type="component" value="Unassembled WGS sequence"/>
</dbReference>
<comment type="caution">
    <text evidence="1">The sequence shown here is derived from an EMBL/GenBank/DDBJ whole genome shotgun (WGS) entry which is preliminary data.</text>
</comment>
<sequence>MLACEEHILASAGEAHRAGSNLDRNPLYDPKSCMTRWPFCAPCHNYADIDWGFHMASTMRDRIYCNLPKASLKVSLKYIPAGSGLEQCTDSLSGQTVSGQTVSGQTVSGQTVSGQTKLSVNALLKYIACG</sequence>
<evidence type="ECO:0000313" key="2">
    <source>
        <dbReference type="Proteomes" id="UP001519460"/>
    </source>
</evidence>
<feature type="non-terminal residue" evidence="1">
    <location>
        <position position="130"/>
    </location>
</feature>
<dbReference type="AlphaFoldDB" id="A0ABD0LEH3"/>
<accession>A0ABD0LEH3</accession>
<reference evidence="1 2" key="1">
    <citation type="journal article" date="2023" name="Sci. Data">
        <title>Genome assembly of the Korean intertidal mud-creeper Batillaria attramentaria.</title>
        <authorList>
            <person name="Patra A.K."/>
            <person name="Ho P.T."/>
            <person name="Jun S."/>
            <person name="Lee S.J."/>
            <person name="Kim Y."/>
            <person name="Won Y.J."/>
        </authorList>
    </citation>
    <scope>NUCLEOTIDE SEQUENCE [LARGE SCALE GENOMIC DNA]</scope>
    <source>
        <strain evidence="1">Wonlab-2016</strain>
    </source>
</reference>
<organism evidence="1 2">
    <name type="scientific">Batillaria attramentaria</name>
    <dbReference type="NCBI Taxonomy" id="370345"/>
    <lineage>
        <taxon>Eukaryota</taxon>
        <taxon>Metazoa</taxon>
        <taxon>Spiralia</taxon>
        <taxon>Lophotrochozoa</taxon>
        <taxon>Mollusca</taxon>
        <taxon>Gastropoda</taxon>
        <taxon>Caenogastropoda</taxon>
        <taxon>Sorbeoconcha</taxon>
        <taxon>Cerithioidea</taxon>
        <taxon>Batillariidae</taxon>
        <taxon>Batillaria</taxon>
    </lineage>
</organism>
<evidence type="ECO:0000313" key="1">
    <source>
        <dbReference type="EMBL" id="KAK7497608.1"/>
    </source>
</evidence>
<protein>
    <submittedName>
        <fullName evidence="1">Uncharacterized protein</fullName>
    </submittedName>
</protein>